<dbReference type="InterPro" id="IPR006968">
    <property type="entry name" value="RUS_fam"/>
</dbReference>
<gene>
    <name evidence="4" type="ORF">GOP47_0025453</name>
</gene>
<evidence type="ECO:0000259" key="3">
    <source>
        <dbReference type="Pfam" id="PF24160"/>
    </source>
</evidence>
<dbReference type="PANTHER" id="PTHR12770">
    <property type="entry name" value="RUS1 FAMILY PROTEIN C16ORF58"/>
    <property type="match status" value="1"/>
</dbReference>
<evidence type="ECO:0000259" key="2">
    <source>
        <dbReference type="Pfam" id="PF04884"/>
    </source>
</evidence>
<dbReference type="InterPro" id="IPR054549">
    <property type="entry name" value="UVB_sens_RUS_dom"/>
</dbReference>
<evidence type="ECO:0000313" key="5">
    <source>
        <dbReference type="Proteomes" id="UP000886520"/>
    </source>
</evidence>
<dbReference type="EMBL" id="JABFUD020000025">
    <property type="protein sequence ID" value="KAI5059134.1"/>
    <property type="molecule type" value="Genomic_DNA"/>
</dbReference>
<dbReference type="InterPro" id="IPR055412">
    <property type="entry name" value="UVB_sens_C"/>
</dbReference>
<dbReference type="GO" id="GO:0009926">
    <property type="term" value="P:auxin polar transport"/>
    <property type="evidence" value="ECO:0007669"/>
    <property type="project" value="TreeGrafter"/>
</dbReference>
<protein>
    <recommendedName>
        <fullName evidence="6">Protein root UVB sensitive 2, chloroplastic</fullName>
    </recommendedName>
</protein>
<dbReference type="Pfam" id="PF24160">
    <property type="entry name" value="UVB_sens_C"/>
    <property type="match status" value="1"/>
</dbReference>
<reference evidence="4" key="1">
    <citation type="submission" date="2021-01" db="EMBL/GenBank/DDBJ databases">
        <title>Adiantum capillus-veneris genome.</title>
        <authorList>
            <person name="Fang Y."/>
            <person name="Liao Q."/>
        </authorList>
    </citation>
    <scope>NUCLEOTIDE SEQUENCE</scope>
    <source>
        <strain evidence="4">H3</strain>
        <tissue evidence="4">Leaf</tissue>
    </source>
</reference>
<dbReference type="OrthoDB" id="364779at2759"/>
<keyword evidence="5" id="KW-1185">Reference proteome</keyword>
<accession>A0A9D4U0E8</accession>
<proteinExistence type="inferred from homology"/>
<dbReference type="GO" id="GO:0010224">
    <property type="term" value="P:response to UV-B"/>
    <property type="evidence" value="ECO:0007669"/>
    <property type="project" value="TreeGrafter"/>
</dbReference>
<comment type="caution">
    <text evidence="4">The sequence shown here is derived from an EMBL/GenBank/DDBJ whole genome shotgun (WGS) entry which is preliminary data.</text>
</comment>
<dbReference type="AlphaFoldDB" id="A0A9D4U0E8"/>
<dbReference type="GO" id="GO:0009941">
    <property type="term" value="C:chloroplast envelope"/>
    <property type="evidence" value="ECO:0007669"/>
    <property type="project" value="TreeGrafter"/>
</dbReference>
<organism evidence="4 5">
    <name type="scientific">Adiantum capillus-veneris</name>
    <name type="common">Maidenhair fern</name>
    <dbReference type="NCBI Taxonomy" id="13818"/>
    <lineage>
        <taxon>Eukaryota</taxon>
        <taxon>Viridiplantae</taxon>
        <taxon>Streptophyta</taxon>
        <taxon>Embryophyta</taxon>
        <taxon>Tracheophyta</taxon>
        <taxon>Polypodiopsida</taxon>
        <taxon>Polypodiidae</taxon>
        <taxon>Polypodiales</taxon>
        <taxon>Pteridineae</taxon>
        <taxon>Pteridaceae</taxon>
        <taxon>Vittarioideae</taxon>
        <taxon>Adiantum</taxon>
    </lineage>
</organism>
<name>A0A9D4U0E8_ADICA</name>
<dbReference type="Pfam" id="PF04884">
    <property type="entry name" value="UVB_sens_prot"/>
    <property type="match status" value="1"/>
</dbReference>
<evidence type="ECO:0000313" key="4">
    <source>
        <dbReference type="EMBL" id="KAI5059134.1"/>
    </source>
</evidence>
<dbReference type="PANTHER" id="PTHR12770:SF5">
    <property type="entry name" value="PROTEIN ROOT UVB SENSITIVE 2, CHLOROPLASTIC"/>
    <property type="match status" value="1"/>
</dbReference>
<comment type="similarity">
    <text evidence="1">Belongs to the RUS1 family.</text>
</comment>
<feature type="domain" description="Protein root UVB sensitive/RUS" evidence="2">
    <location>
        <begin position="55"/>
        <end position="287"/>
    </location>
</feature>
<sequence>MAILVEYSASMVEQQEQALRWVEQKENVRQEFSFGGPALNVLCTRTLKDERPLPNRMVESFLNRFFPLGYPHSVSEGYLTYSQFRALQHFSSAMLSVFSTQSLLYAAGLRPTPAQATVVSWVLKDGMQHAGKIACSMWGARMDAEPKRWRLLADALYDLGTALEVVSPLCPHLFLEVAGIANLAKGMATVAARATRLPIYSGFAKEGNLSDLYAKGEAISTLFNVLGLGVGIRLASTVCSTMHGKLVAAPLLSAVHLFSIAQEMRAAPLNTLNSQRTACIIAEFVKTGNVPTPAEIRYKERLALPVTLNVEAGSVVVGVSIRRAFGKPSVLKTSKAKIHEERFLLSFHDRQTHMVLHRNASGEDVVKGWLLSAYVARIAGGKSKPMVQSSGVQKMEAMEEAYELTDKSFPILISGLREAGWHTDLFLEGGGERAVW</sequence>
<dbReference type="Proteomes" id="UP000886520">
    <property type="component" value="Chromosome 25"/>
</dbReference>
<evidence type="ECO:0008006" key="6">
    <source>
        <dbReference type="Google" id="ProtNLM"/>
    </source>
</evidence>
<feature type="domain" description="Root UVB sensitive protein C-terminal" evidence="3">
    <location>
        <begin position="290"/>
        <end position="425"/>
    </location>
</feature>
<evidence type="ECO:0000256" key="1">
    <source>
        <dbReference type="ARBA" id="ARBA00007558"/>
    </source>
</evidence>